<feature type="modified residue" description="4-aspartylphosphate" evidence="1">
    <location>
        <position position="65"/>
    </location>
</feature>
<dbReference type="InterPro" id="IPR043128">
    <property type="entry name" value="Rev_trsase/Diguanyl_cyclase"/>
</dbReference>
<feature type="domain" description="GGDEF" evidence="3">
    <location>
        <begin position="188"/>
        <end position="315"/>
    </location>
</feature>
<dbReference type="Pfam" id="PF00990">
    <property type="entry name" value="GGDEF"/>
    <property type="match status" value="1"/>
</dbReference>
<comment type="caution">
    <text evidence="4">The sequence shown here is derived from an EMBL/GenBank/DDBJ whole genome shotgun (WGS) entry which is preliminary data.</text>
</comment>
<dbReference type="SUPFAM" id="SSF52172">
    <property type="entry name" value="CheY-like"/>
    <property type="match status" value="1"/>
</dbReference>
<dbReference type="PROSITE" id="PS50887">
    <property type="entry name" value="GGDEF"/>
    <property type="match status" value="1"/>
</dbReference>
<organism evidence="4 5">
    <name type="scientific">Halioglobus japonicus</name>
    <dbReference type="NCBI Taxonomy" id="930805"/>
    <lineage>
        <taxon>Bacteria</taxon>
        <taxon>Pseudomonadati</taxon>
        <taxon>Pseudomonadota</taxon>
        <taxon>Gammaproteobacteria</taxon>
        <taxon>Cellvibrionales</taxon>
        <taxon>Halieaceae</taxon>
        <taxon>Halioglobus</taxon>
    </lineage>
</organism>
<evidence type="ECO:0008006" key="6">
    <source>
        <dbReference type="Google" id="ProtNLM"/>
    </source>
</evidence>
<dbReference type="CDD" id="cd00156">
    <property type="entry name" value="REC"/>
    <property type="match status" value="1"/>
</dbReference>
<dbReference type="Gene3D" id="3.40.50.2300">
    <property type="match status" value="1"/>
</dbReference>
<dbReference type="NCBIfam" id="TIGR00254">
    <property type="entry name" value="GGDEF"/>
    <property type="match status" value="1"/>
</dbReference>
<evidence type="ECO:0000259" key="2">
    <source>
        <dbReference type="PROSITE" id="PS50110"/>
    </source>
</evidence>
<protein>
    <recommendedName>
        <fullName evidence="6">Diguanylate cyclase</fullName>
    </recommendedName>
</protein>
<dbReference type="InterPro" id="IPR052163">
    <property type="entry name" value="DGC-Regulatory_Protein"/>
</dbReference>
<dbReference type="InterPro" id="IPR029787">
    <property type="entry name" value="Nucleotide_cyclase"/>
</dbReference>
<dbReference type="Proteomes" id="UP000235162">
    <property type="component" value="Unassembled WGS sequence"/>
</dbReference>
<proteinExistence type="predicted"/>
<evidence type="ECO:0000259" key="3">
    <source>
        <dbReference type="PROSITE" id="PS50887"/>
    </source>
</evidence>
<dbReference type="PROSITE" id="PS50110">
    <property type="entry name" value="RESPONSE_REGULATORY"/>
    <property type="match status" value="1"/>
</dbReference>
<keyword evidence="5" id="KW-1185">Reference proteome</keyword>
<dbReference type="Pfam" id="PF00072">
    <property type="entry name" value="Response_reg"/>
    <property type="match status" value="1"/>
</dbReference>
<gene>
    <name evidence="4" type="ORF">C0029_06660</name>
</gene>
<evidence type="ECO:0000313" key="4">
    <source>
        <dbReference type="EMBL" id="PLW86125.1"/>
    </source>
</evidence>
<dbReference type="KEGG" id="hja:BST95_07625"/>
<dbReference type="InterPro" id="IPR001789">
    <property type="entry name" value="Sig_transdc_resp-reg_receiver"/>
</dbReference>
<dbReference type="AlphaFoldDB" id="A0AAP8ME20"/>
<name>A0AAP8ME20_9GAMM</name>
<dbReference type="SUPFAM" id="SSF55073">
    <property type="entry name" value="Nucleotide cyclase"/>
    <property type="match status" value="1"/>
</dbReference>
<dbReference type="PANTHER" id="PTHR46663:SF2">
    <property type="entry name" value="GGDEF DOMAIN-CONTAINING PROTEIN"/>
    <property type="match status" value="1"/>
</dbReference>
<accession>A0AAP8ME20</accession>
<evidence type="ECO:0000313" key="5">
    <source>
        <dbReference type="Proteomes" id="UP000235162"/>
    </source>
</evidence>
<dbReference type="EMBL" id="PKUR01000002">
    <property type="protein sequence ID" value="PLW86125.1"/>
    <property type="molecule type" value="Genomic_DNA"/>
</dbReference>
<evidence type="ECO:0000256" key="1">
    <source>
        <dbReference type="PROSITE-ProRule" id="PRU00169"/>
    </source>
</evidence>
<dbReference type="InterPro" id="IPR000160">
    <property type="entry name" value="GGDEF_dom"/>
</dbReference>
<dbReference type="CDD" id="cd01949">
    <property type="entry name" value="GGDEF"/>
    <property type="match status" value="1"/>
</dbReference>
<sequence>MLTTPTIAPAIRRILVAEDNLADAELIKEMLNRAFPQHLEACFVTRLDDTLAAIERNVFDILLLDLGLPDHQGVDKIDDISNRVPALPIVVLTGNEDDEVAAWALRSGAQDYLPKSQLSPELLSRGIRYAVERKEITQRLQEELERTAEQNELLACAARYDCLTGLPNRLMLQEVGERAIKQARRRKHSLALMFLDLNGFKLINDSYGHDVGDELLKGVASRLNSLVRQCDLLARLGGDEFVILTDILQDLCEVKSLTKRIEGAFDEPFRVGEIDVTCRPAIGIATYPECPDLPALLRYADRAMYKQKKYAALKPTEIPRGVPTQPLTRTVQYHP</sequence>
<dbReference type="PANTHER" id="PTHR46663">
    <property type="entry name" value="DIGUANYLATE CYCLASE DGCT-RELATED"/>
    <property type="match status" value="1"/>
</dbReference>
<dbReference type="RefSeq" id="WP_084198767.1">
    <property type="nucleotide sequence ID" value="NZ_BMYL01000002.1"/>
</dbReference>
<keyword evidence="1" id="KW-0597">Phosphoprotein</keyword>
<dbReference type="SMART" id="SM00267">
    <property type="entry name" value="GGDEF"/>
    <property type="match status" value="1"/>
</dbReference>
<dbReference type="InterPro" id="IPR011006">
    <property type="entry name" value="CheY-like_superfamily"/>
</dbReference>
<reference evidence="4 5" key="1">
    <citation type="submission" date="2018-01" db="EMBL/GenBank/DDBJ databases">
        <title>The draft genome sequence of Halioglobus japonicus S1-36.</title>
        <authorList>
            <person name="Du Z.-J."/>
            <person name="Shi M.-J."/>
        </authorList>
    </citation>
    <scope>NUCLEOTIDE SEQUENCE [LARGE SCALE GENOMIC DNA]</scope>
    <source>
        <strain evidence="4 5">S1-36</strain>
    </source>
</reference>
<dbReference type="Gene3D" id="3.30.70.270">
    <property type="match status" value="1"/>
</dbReference>
<feature type="domain" description="Response regulatory" evidence="2">
    <location>
        <begin position="13"/>
        <end position="130"/>
    </location>
</feature>
<dbReference type="SMART" id="SM00448">
    <property type="entry name" value="REC"/>
    <property type="match status" value="1"/>
</dbReference>
<dbReference type="GO" id="GO:0000160">
    <property type="term" value="P:phosphorelay signal transduction system"/>
    <property type="evidence" value="ECO:0007669"/>
    <property type="project" value="InterPro"/>
</dbReference>